<dbReference type="EMBL" id="JAGIKZ010000001">
    <property type="protein sequence ID" value="MBP2239846.1"/>
    <property type="molecule type" value="Genomic_DNA"/>
</dbReference>
<dbReference type="InterPro" id="IPR006140">
    <property type="entry name" value="D-isomer_DH_NAD-bd"/>
</dbReference>
<proteinExistence type="inferred from homology"/>
<reference evidence="6 7" key="1">
    <citation type="submission" date="2021-03" db="EMBL/GenBank/DDBJ databases">
        <title>Genomic Encyclopedia of Type Strains, Phase IV (KMG-IV): sequencing the most valuable type-strain genomes for metagenomic binning, comparative biology and taxonomic classification.</title>
        <authorList>
            <person name="Goeker M."/>
        </authorList>
    </citation>
    <scope>NUCLEOTIDE SEQUENCE [LARGE SCALE GENOMIC DNA]</scope>
    <source>
        <strain evidence="6 7">DSM 26675</strain>
    </source>
</reference>
<gene>
    <name evidence="6" type="ORF">J2Z40_000399</name>
</gene>
<dbReference type="CDD" id="cd05301">
    <property type="entry name" value="GDH"/>
    <property type="match status" value="1"/>
</dbReference>
<protein>
    <submittedName>
        <fullName evidence="6">Glyoxylate reductase</fullName>
        <ecNumber evidence="6">1.1.1.26</ecNumber>
    </submittedName>
</protein>
<evidence type="ECO:0000256" key="3">
    <source>
        <dbReference type="RuleBase" id="RU003719"/>
    </source>
</evidence>
<dbReference type="InterPro" id="IPR036291">
    <property type="entry name" value="NAD(P)-bd_dom_sf"/>
</dbReference>
<dbReference type="Pfam" id="PF00389">
    <property type="entry name" value="2-Hacid_dh"/>
    <property type="match status" value="1"/>
</dbReference>
<dbReference type="InterPro" id="IPR006139">
    <property type="entry name" value="D-isomer_2_OHA_DH_cat_dom"/>
</dbReference>
<evidence type="ECO:0000313" key="7">
    <source>
        <dbReference type="Proteomes" id="UP001519293"/>
    </source>
</evidence>
<dbReference type="InterPro" id="IPR029752">
    <property type="entry name" value="D-isomer_DH_CS1"/>
</dbReference>
<dbReference type="SUPFAM" id="SSF52283">
    <property type="entry name" value="Formate/glycerate dehydrogenase catalytic domain-like"/>
    <property type="match status" value="1"/>
</dbReference>
<comment type="caution">
    <text evidence="6">The sequence shown here is derived from an EMBL/GenBank/DDBJ whole genome shotgun (WGS) entry which is preliminary data.</text>
</comment>
<evidence type="ECO:0000256" key="2">
    <source>
        <dbReference type="ARBA" id="ARBA00023002"/>
    </source>
</evidence>
<dbReference type="PANTHER" id="PTHR10996:SF283">
    <property type="entry name" value="GLYOXYLATE_HYDROXYPYRUVATE REDUCTASE B"/>
    <property type="match status" value="1"/>
</dbReference>
<dbReference type="EC" id="1.1.1.26" evidence="6"/>
<dbReference type="PROSITE" id="PS00671">
    <property type="entry name" value="D_2_HYDROXYACID_DH_3"/>
    <property type="match status" value="1"/>
</dbReference>
<dbReference type="Proteomes" id="UP001519293">
    <property type="component" value="Unassembled WGS sequence"/>
</dbReference>
<dbReference type="RefSeq" id="WP_083953894.1">
    <property type="nucleotide sequence ID" value="NZ_JAGIKZ010000001.1"/>
</dbReference>
<organism evidence="6 7">
    <name type="scientific">Cytobacillus eiseniae</name>
    <dbReference type="NCBI Taxonomy" id="762947"/>
    <lineage>
        <taxon>Bacteria</taxon>
        <taxon>Bacillati</taxon>
        <taxon>Bacillota</taxon>
        <taxon>Bacilli</taxon>
        <taxon>Bacillales</taxon>
        <taxon>Bacillaceae</taxon>
        <taxon>Cytobacillus</taxon>
    </lineage>
</organism>
<keyword evidence="7" id="KW-1185">Reference proteome</keyword>
<sequence length="329" mass="36697">MLNKATLKPKIFITRKIPTQIINQLEETCDVSIWDDEYSPVPQDVLEEQIIDADGLLCLLTETINKELLEKATKLKVISNMAVGYNNIDIATASKKGIIITNTPDVLTETTADLTFALLMATARRIPEASAYLRDGKWSTWSPMLLTGQDIYQSTIGIIGLGRIGEALAKRAKGFNMNILYHNRNRKPEVEVALGIQYTSIEELLRNADFVCIMTPYTTETKNMIRKEHFRMMKNSAIIINTARGGIINEHDLYQALVDKEIWAAGLDVFEQEPLPLNHPLLTLPNVVTLPHIGSASITTRVKMAEVAATNLHQAINGETPKNMVNKKA</sequence>
<comment type="similarity">
    <text evidence="1 3">Belongs to the D-isomer specific 2-hydroxyacid dehydrogenase family.</text>
</comment>
<evidence type="ECO:0000259" key="5">
    <source>
        <dbReference type="Pfam" id="PF02826"/>
    </source>
</evidence>
<dbReference type="PANTHER" id="PTHR10996">
    <property type="entry name" value="2-HYDROXYACID DEHYDROGENASE-RELATED"/>
    <property type="match status" value="1"/>
</dbReference>
<dbReference type="SUPFAM" id="SSF51735">
    <property type="entry name" value="NAD(P)-binding Rossmann-fold domains"/>
    <property type="match status" value="1"/>
</dbReference>
<evidence type="ECO:0000313" key="6">
    <source>
        <dbReference type="EMBL" id="MBP2239846.1"/>
    </source>
</evidence>
<dbReference type="Pfam" id="PF02826">
    <property type="entry name" value="2-Hacid_dh_C"/>
    <property type="match status" value="1"/>
</dbReference>
<dbReference type="InterPro" id="IPR050223">
    <property type="entry name" value="D-isomer_2-hydroxyacid_DH"/>
</dbReference>
<evidence type="ECO:0000259" key="4">
    <source>
        <dbReference type="Pfam" id="PF00389"/>
    </source>
</evidence>
<keyword evidence="2 3" id="KW-0560">Oxidoreductase</keyword>
<dbReference type="InterPro" id="IPR029753">
    <property type="entry name" value="D-isomer_DH_CS"/>
</dbReference>
<evidence type="ECO:0000256" key="1">
    <source>
        <dbReference type="ARBA" id="ARBA00005854"/>
    </source>
</evidence>
<accession>A0ABS4RBT0</accession>
<dbReference type="Gene3D" id="3.40.50.720">
    <property type="entry name" value="NAD(P)-binding Rossmann-like Domain"/>
    <property type="match status" value="2"/>
</dbReference>
<dbReference type="PROSITE" id="PS00065">
    <property type="entry name" value="D_2_HYDROXYACID_DH_1"/>
    <property type="match status" value="1"/>
</dbReference>
<feature type="domain" description="D-isomer specific 2-hydroxyacid dehydrogenase catalytic" evidence="4">
    <location>
        <begin position="11"/>
        <end position="326"/>
    </location>
</feature>
<feature type="domain" description="D-isomer specific 2-hydroxyacid dehydrogenase NAD-binding" evidence="5">
    <location>
        <begin position="116"/>
        <end position="294"/>
    </location>
</feature>
<name>A0ABS4RBT0_9BACI</name>
<dbReference type="GO" id="GO:0047964">
    <property type="term" value="F:glyoxylate reductase (NADH) activity"/>
    <property type="evidence" value="ECO:0007669"/>
    <property type="project" value="UniProtKB-EC"/>
</dbReference>